<dbReference type="Proteomes" id="UP000886674">
    <property type="component" value="Unassembled WGS sequence"/>
</dbReference>
<evidence type="ECO:0000313" key="1">
    <source>
        <dbReference type="EMBL" id="MCG7979736.1"/>
    </source>
</evidence>
<dbReference type="InterPro" id="IPR016084">
    <property type="entry name" value="Haem_Oase-like_multi-hlx"/>
</dbReference>
<dbReference type="SUPFAM" id="SSF48613">
    <property type="entry name" value="Heme oxygenase-like"/>
    <property type="match status" value="1"/>
</dbReference>
<accession>A0A9E4TUG9</accession>
<reference evidence="1" key="1">
    <citation type="journal article" date="2021" name="Proc. Natl. Acad. Sci. U.S.A.">
        <title>Global biogeography of chemosynthetic symbionts reveals both localized and globally distributed symbiont groups. .</title>
        <authorList>
            <person name="Osvatic J.T."/>
            <person name="Wilkins L.G.E."/>
            <person name="Leibrecht L."/>
            <person name="Leray M."/>
            <person name="Zauner S."/>
            <person name="Polzin J."/>
            <person name="Camacho Y."/>
            <person name="Gros O."/>
            <person name="van Gils J.A."/>
            <person name="Eisen J.A."/>
            <person name="Petersen J.M."/>
            <person name="Yuen B."/>
        </authorList>
    </citation>
    <scope>NUCLEOTIDE SEQUENCE</scope>
    <source>
        <strain evidence="1">MAGclacostrist055</strain>
    </source>
</reference>
<organism evidence="1 2">
    <name type="scientific">Candidatus Thiodiazotropha taylori</name>
    <dbReference type="NCBI Taxonomy" id="2792791"/>
    <lineage>
        <taxon>Bacteria</taxon>
        <taxon>Pseudomonadati</taxon>
        <taxon>Pseudomonadota</taxon>
        <taxon>Gammaproteobacteria</taxon>
        <taxon>Chromatiales</taxon>
        <taxon>Sedimenticolaceae</taxon>
        <taxon>Candidatus Thiodiazotropha</taxon>
    </lineage>
</organism>
<evidence type="ECO:0000313" key="2">
    <source>
        <dbReference type="Proteomes" id="UP000886674"/>
    </source>
</evidence>
<protein>
    <submittedName>
        <fullName evidence="1">Uncharacterized protein</fullName>
    </submittedName>
</protein>
<dbReference type="AlphaFoldDB" id="A0A9E4TUG9"/>
<sequence length="420" mass="47225">MTTAIPGDSPWRFSDLLQVNSDGTATLLPGVHPLPNLLSLDTEQVLAEFRQSQLEDFTRVIDELASADNPPLHRLFEDMRIIADRDPANKFSELDLFRPGALQEMFLELHEHVMSHPVWSHPCFVRIFKGEFDAAQLSVFATNYFNQVKNTRQCVALAQGRFSGFIDLPYGSLNERVSELAQIILAQLLADEYGVGTHSIDSYPDLSGLLNSTTHIVMYRQLFDGLGIPFEEQDVPMLHGVADNVLTQRLLAGHPTFSLVESLASVGLGMEWGVPEFFSLLLGGMIRWAWRENVVLTQRHLIVFIAHVQYDVLHAISVMLATSLFGHEKESLQQIKQATNILMSSRYNMMSDLYRLLFHEPCKDIDGIGLDPRYHISDRRIEKALIAARQDVANTTVVDAADFKACQRVPFVFVNGPSCN</sequence>
<proteinExistence type="predicted"/>
<dbReference type="EMBL" id="JAEPCR010000084">
    <property type="protein sequence ID" value="MCG7979736.1"/>
    <property type="molecule type" value="Genomic_DNA"/>
</dbReference>
<comment type="caution">
    <text evidence="1">The sequence shown here is derived from an EMBL/GenBank/DDBJ whole genome shotgun (WGS) entry which is preliminary data.</text>
</comment>
<gene>
    <name evidence="1" type="ORF">JAY77_16525</name>
</gene>
<name>A0A9E4TUG9_9GAMM</name>
<dbReference type="Gene3D" id="1.20.910.10">
    <property type="entry name" value="Heme oxygenase-like"/>
    <property type="match status" value="1"/>
</dbReference>